<dbReference type="Pfam" id="PF07995">
    <property type="entry name" value="GSDH"/>
    <property type="match status" value="1"/>
</dbReference>
<dbReference type="InterPro" id="IPR011041">
    <property type="entry name" value="Quinoprot_gluc/sorb_DH_b-prop"/>
</dbReference>
<evidence type="ECO:0000259" key="2">
    <source>
        <dbReference type="Pfam" id="PF07995"/>
    </source>
</evidence>
<name>A0A2G9CHW6_9BURK</name>
<dbReference type="RefSeq" id="WP_199174135.1">
    <property type="nucleotide sequence ID" value="NZ_PEOG01000003.1"/>
</dbReference>
<dbReference type="SUPFAM" id="SSF50952">
    <property type="entry name" value="Soluble quinoprotein glucose dehydrogenase"/>
    <property type="match status" value="1"/>
</dbReference>
<accession>A0A2G9CHW6</accession>
<evidence type="ECO:0000256" key="1">
    <source>
        <dbReference type="SAM" id="MobiDB-lite"/>
    </source>
</evidence>
<evidence type="ECO:0000313" key="4">
    <source>
        <dbReference type="Proteomes" id="UP000231501"/>
    </source>
</evidence>
<evidence type="ECO:0000313" key="3">
    <source>
        <dbReference type="EMBL" id="PIM55224.1"/>
    </source>
</evidence>
<gene>
    <name evidence="3" type="ORF">CS062_00350</name>
</gene>
<proteinExistence type="predicted"/>
<dbReference type="EMBL" id="PEOG01000003">
    <property type="protein sequence ID" value="PIM55224.1"/>
    <property type="molecule type" value="Genomic_DNA"/>
</dbReference>
<dbReference type="InterPro" id="IPR011042">
    <property type="entry name" value="6-blade_b-propeller_TolB-like"/>
</dbReference>
<dbReference type="PANTHER" id="PTHR19328:SF75">
    <property type="entry name" value="ALDOSE SUGAR DEHYDROGENASE YLII"/>
    <property type="match status" value="1"/>
</dbReference>
<dbReference type="AlphaFoldDB" id="A0A2G9CHW6"/>
<organism evidence="3 4">
    <name type="scientific">Roseateles chitinivorans</name>
    <dbReference type="NCBI Taxonomy" id="2917965"/>
    <lineage>
        <taxon>Bacteria</taxon>
        <taxon>Pseudomonadati</taxon>
        <taxon>Pseudomonadota</taxon>
        <taxon>Betaproteobacteria</taxon>
        <taxon>Burkholderiales</taxon>
        <taxon>Sphaerotilaceae</taxon>
        <taxon>Roseateles</taxon>
    </lineage>
</organism>
<feature type="domain" description="Glucose/Sorbosone dehydrogenase" evidence="2">
    <location>
        <begin position="51"/>
        <end position="386"/>
    </location>
</feature>
<dbReference type="Gene3D" id="2.120.10.30">
    <property type="entry name" value="TolB, C-terminal domain"/>
    <property type="match status" value="1"/>
</dbReference>
<sequence length="389" mass="40192">MSVAEWMSTLAVAAAAVACGGGGGGGEDTAAPSQPGGGAAAPALQTLNSGLDRPWGLAQLPDGRLLVTQKGGSIVRLSAAGRTEATLSGVPKVLDSGQGGLLGIAIDPDFGTAGSNWVYFAYAEAGSGAEAGKAGTTVARGRLEGDALTGVQVIFRQAPKVDGSGHYGSRLVFARDKTLYITTGERMKGSPSQDLQQTLGKVIRVNRDGGIPSDNPSFAGGARPGIWSYGHRNIQGAVLHPQTGELWITEHGPQGGDEVNIARAGKNYGWPVKSYGCPYGSPVGDACRIGGGTHAPTYVEPLTTWTPISIAPAGLVFYTGSMFPEWRGQLISGSLAGTALWRIALDGETVTGKEKMFGDLGERFRDLIQARDGALLIVTDGGKLMRLSR</sequence>
<feature type="region of interest" description="Disordered" evidence="1">
    <location>
        <begin position="23"/>
        <end position="42"/>
    </location>
</feature>
<comment type="caution">
    <text evidence="3">The sequence shown here is derived from an EMBL/GenBank/DDBJ whole genome shotgun (WGS) entry which is preliminary data.</text>
</comment>
<dbReference type="Proteomes" id="UP000231501">
    <property type="component" value="Unassembled WGS sequence"/>
</dbReference>
<reference evidence="3 4" key="1">
    <citation type="submission" date="2017-11" db="EMBL/GenBank/DDBJ databases">
        <title>Draft genome sequence of Mitsuaria sp. HWN-4.</title>
        <authorList>
            <person name="Gundlapally S.R."/>
        </authorList>
    </citation>
    <scope>NUCLEOTIDE SEQUENCE [LARGE SCALE GENOMIC DNA]</scope>
    <source>
        <strain evidence="3 4">HWN-4</strain>
    </source>
</reference>
<dbReference type="PANTHER" id="PTHR19328">
    <property type="entry name" value="HEDGEHOG-INTERACTING PROTEIN"/>
    <property type="match status" value="1"/>
</dbReference>
<dbReference type="InterPro" id="IPR012938">
    <property type="entry name" value="Glc/Sorbosone_DH"/>
</dbReference>
<protein>
    <submittedName>
        <fullName evidence="3">Glucose dehydrogenase</fullName>
    </submittedName>
</protein>
<keyword evidence="4" id="KW-1185">Reference proteome</keyword>